<dbReference type="GO" id="GO:0003700">
    <property type="term" value="F:DNA-binding transcription factor activity"/>
    <property type="evidence" value="ECO:0007669"/>
    <property type="project" value="TreeGrafter"/>
</dbReference>
<proteinExistence type="predicted"/>
<dbReference type="InterPro" id="IPR050807">
    <property type="entry name" value="TransReg_Diox_bact_type"/>
</dbReference>
<dbReference type="Gene3D" id="2.60.120.10">
    <property type="entry name" value="Jelly Rolls"/>
    <property type="match status" value="1"/>
</dbReference>
<dbReference type="Proteomes" id="UP000272015">
    <property type="component" value="Unassembled WGS sequence"/>
</dbReference>
<dbReference type="PANTHER" id="PTHR46797:SF1">
    <property type="entry name" value="METHYLPHOSPHONATE SYNTHASE"/>
    <property type="match status" value="1"/>
</dbReference>
<dbReference type="OrthoDB" id="5114244at2"/>
<keyword evidence="1" id="KW-0238">DNA-binding</keyword>
<evidence type="ECO:0000313" key="4">
    <source>
        <dbReference type="Proteomes" id="UP000272015"/>
    </source>
</evidence>
<dbReference type="PROSITE" id="PS50943">
    <property type="entry name" value="HTH_CROC1"/>
    <property type="match status" value="1"/>
</dbReference>
<sequence length="205" mass="21377">MGVRDEDTGNQFLGSRLRELRLNAGLSLRALARALDISASAVSQIETGARVPSVNRLIAIVTALGVPLAAAFEAPGSIAVRSGETALTDAVPTNYVLTRAGTVPLTTLKGGVTYRRLTPGLMPGLDLFESTYPPGAMASAHGSLVRHDGHEVGSVESGELSIEFETETVLLGPGDSITFPSTRPHRLGNPSATTACVAVWLIVHP</sequence>
<organism evidence="3 4">
    <name type="scientific">Cryobacterium melibiosiphilum</name>
    <dbReference type="NCBI Taxonomy" id="995039"/>
    <lineage>
        <taxon>Bacteria</taxon>
        <taxon>Bacillati</taxon>
        <taxon>Actinomycetota</taxon>
        <taxon>Actinomycetes</taxon>
        <taxon>Micrococcales</taxon>
        <taxon>Microbacteriaceae</taxon>
        <taxon>Cryobacterium</taxon>
    </lineage>
</organism>
<reference evidence="3 4" key="1">
    <citation type="submission" date="2018-09" db="EMBL/GenBank/DDBJ databases">
        <title>Novel species of Cryobacterium.</title>
        <authorList>
            <person name="Liu Q."/>
            <person name="Xin Y.-H."/>
        </authorList>
    </citation>
    <scope>NUCLEOTIDE SEQUENCE [LARGE SCALE GENOMIC DNA]</scope>
    <source>
        <strain evidence="3 4">Hh39</strain>
    </source>
</reference>
<evidence type="ECO:0000313" key="3">
    <source>
        <dbReference type="EMBL" id="RJT85281.1"/>
    </source>
</evidence>
<dbReference type="AlphaFoldDB" id="A0A3A5MHH3"/>
<gene>
    <name evidence="3" type="ORF">D6T64_20460</name>
</gene>
<dbReference type="EMBL" id="QZVS01000096">
    <property type="protein sequence ID" value="RJT85281.1"/>
    <property type="molecule type" value="Genomic_DNA"/>
</dbReference>
<dbReference type="Pfam" id="PF07883">
    <property type="entry name" value="Cupin_2"/>
    <property type="match status" value="1"/>
</dbReference>
<name>A0A3A5MHH3_9MICO</name>
<dbReference type="InterPro" id="IPR001387">
    <property type="entry name" value="Cro/C1-type_HTH"/>
</dbReference>
<dbReference type="GO" id="GO:0005829">
    <property type="term" value="C:cytosol"/>
    <property type="evidence" value="ECO:0007669"/>
    <property type="project" value="TreeGrafter"/>
</dbReference>
<protein>
    <submittedName>
        <fullName evidence="3">XRE family transcriptional regulator</fullName>
    </submittedName>
</protein>
<dbReference type="PANTHER" id="PTHR46797">
    <property type="entry name" value="HTH-TYPE TRANSCRIPTIONAL REGULATOR"/>
    <property type="match status" value="1"/>
</dbReference>
<dbReference type="InterPro" id="IPR010982">
    <property type="entry name" value="Lambda_DNA-bd_dom_sf"/>
</dbReference>
<dbReference type="CDD" id="cd02209">
    <property type="entry name" value="cupin_XRE_C"/>
    <property type="match status" value="1"/>
</dbReference>
<dbReference type="CDD" id="cd00093">
    <property type="entry name" value="HTH_XRE"/>
    <property type="match status" value="1"/>
</dbReference>
<dbReference type="InterPro" id="IPR011051">
    <property type="entry name" value="RmlC_Cupin_sf"/>
</dbReference>
<dbReference type="InterPro" id="IPR013096">
    <property type="entry name" value="Cupin_2"/>
</dbReference>
<dbReference type="SUPFAM" id="SSF47413">
    <property type="entry name" value="lambda repressor-like DNA-binding domains"/>
    <property type="match status" value="1"/>
</dbReference>
<accession>A0A3A5MHH3</accession>
<dbReference type="Pfam" id="PF13560">
    <property type="entry name" value="HTH_31"/>
    <property type="match status" value="1"/>
</dbReference>
<feature type="domain" description="HTH cro/C1-type" evidence="2">
    <location>
        <begin position="17"/>
        <end position="71"/>
    </location>
</feature>
<dbReference type="SMART" id="SM00530">
    <property type="entry name" value="HTH_XRE"/>
    <property type="match status" value="1"/>
</dbReference>
<evidence type="ECO:0000256" key="1">
    <source>
        <dbReference type="ARBA" id="ARBA00023125"/>
    </source>
</evidence>
<dbReference type="InterPro" id="IPR014710">
    <property type="entry name" value="RmlC-like_jellyroll"/>
</dbReference>
<comment type="caution">
    <text evidence="3">The sequence shown here is derived from an EMBL/GenBank/DDBJ whole genome shotgun (WGS) entry which is preliminary data.</text>
</comment>
<dbReference type="SUPFAM" id="SSF51182">
    <property type="entry name" value="RmlC-like cupins"/>
    <property type="match status" value="1"/>
</dbReference>
<keyword evidence="4" id="KW-1185">Reference proteome</keyword>
<dbReference type="RefSeq" id="WP_119976503.1">
    <property type="nucleotide sequence ID" value="NZ_JBHSQA010000004.1"/>
</dbReference>
<dbReference type="GO" id="GO:0003677">
    <property type="term" value="F:DNA binding"/>
    <property type="evidence" value="ECO:0007669"/>
    <property type="project" value="UniProtKB-KW"/>
</dbReference>
<evidence type="ECO:0000259" key="2">
    <source>
        <dbReference type="PROSITE" id="PS50943"/>
    </source>
</evidence>
<dbReference type="Gene3D" id="1.10.260.40">
    <property type="entry name" value="lambda repressor-like DNA-binding domains"/>
    <property type="match status" value="1"/>
</dbReference>